<feature type="non-terminal residue" evidence="4">
    <location>
        <position position="1"/>
    </location>
</feature>
<dbReference type="InterPro" id="IPR003587">
    <property type="entry name" value="Hint_dom_N"/>
</dbReference>
<feature type="compositionally biased region" description="Polar residues" evidence="2">
    <location>
        <begin position="315"/>
        <end position="325"/>
    </location>
</feature>
<dbReference type="PANTHER" id="PTHR32305">
    <property type="match status" value="1"/>
</dbReference>
<gene>
    <name evidence="4" type="ORF">RM590_35290</name>
</gene>
<feature type="domain" description="Hint" evidence="3">
    <location>
        <begin position="419"/>
        <end position="521"/>
    </location>
</feature>
<evidence type="ECO:0000256" key="1">
    <source>
        <dbReference type="ARBA" id="ARBA00022737"/>
    </source>
</evidence>
<evidence type="ECO:0000256" key="2">
    <source>
        <dbReference type="SAM" id="MobiDB-lite"/>
    </source>
</evidence>
<dbReference type="InterPro" id="IPR050708">
    <property type="entry name" value="T6SS_VgrG/RHS"/>
</dbReference>
<name>A0ABU2N4X4_9ACTN</name>
<dbReference type="EMBL" id="JAVREL010000051">
    <property type="protein sequence ID" value="MDT0347784.1"/>
    <property type="molecule type" value="Genomic_DNA"/>
</dbReference>
<accession>A0ABU2N4X4</accession>
<evidence type="ECO:0000259" key="3">
    <source>
        <dbReference type="SMART" id="SM00306"/>
    </source>
</evidence>
<comment type="caution">
    <text evidence="4">The sequence shown here is derived from an EMBL/GenBank/DDBJ whole genome shotgun (WGS) entry which is preliminary data.</text>
</comment>
<feature type="region of interest" description="Disordered" evidence="2">
    <location>
        <begin position="283"/>
        <end position="327"/>
    </location>
</feature>
<dbReference type="SUPFAM" id="SSF51294">
    <property type="entry name" value="Hedgehog/intein (Hint) domain"/>
    <property type="match status" value="1"/>
</dbReference>
<dbReference type="InterPro" id="IPR006530">
    <property type="entry name" value="YD"/>
</dbReference>
<proteinExistence type="predicted"/>
<dbReference type="Pfam" id="PF07591">
    <property type="entry name" value="PT-HINT"/>
    <property type="match status" value="1"/>
</dbReference>
<evidence type="ECO:0000313" key="5">
    <source>
        <dbReference type="Proteomes" id="UP001183246"/>
    </source>
</evidence>
<dbReference type="Gene3D" id="2.170.16.10">
    <property type="entry name" value="Hedgehog/Intein (Hint) domain"/>
    <property type="match status" value="1"/>
</dbReference>
<protein>
    <submittedName>
        <fullName evidence="4">Polymorphic toxin-type HINT domain-containing protein</fullName>
    </submittedName>
</protein>
<feature type="compositionally biased region" description="Basic and acidic residues" evidence="2">
    <location>
        <begin position="283"/>
        <end position="295"/>
    </location>
</feature>
<dbReference type="PANTHER" id="PTHR32305:SF17">
    <property type="entry name" value="TRNA NUCLEASE WAPA"/>
    <property type="match status" value="1"/>
</dbReference>
<dbReference type="Proteomes" id="UP001183246">
    <property type="component" value="Unassembled WGS sequence"/>
</dbReference>
<dbReference type="InterPro" id="IPR022385">
    <property type="entry name" value="Rhs_assc_core"/>
</dbReference>
<keyword evidence="1" id="KW-0677">Repeat</keyword>
<dbReference type="NCBIfam" id="TIGR01643">
    <property type="entry name" value="YD_repeat_2x"/>
    <property type="match status" value="1"/>
</dbReference>
<feature type="region of interest" description="Disordered" evidence="2">
    <location>
        <begin position="194"/>
        <end position="213"/>
    </location>
</feature>
<dbReference type="RefSeq" id="WP_311708909.1">
    <property type="nucleotide sequence ID" value="NZ_JAVREL010000051.1"/>
</dbReference>
<dbReference type="InterPro" id="IPR030934">
    <property type="entry name" value="Intein_C"/>
</dbReference>
<dbReference type="Gene3D" id="2.180.10.10">
    <property type="entry name" value="RHS repeat-associated core"/>
    <property type="match status" value="1"/>
</dbReference>
<sequence length="676" mass="72279">MGGPAPYWHSYTYDAVGNRLTETLHEQDTERTYDYPDPGSPQPHTLTSVVEDAPGIRSLEEYTYDATGNTTTRQTGGDTQELTWDAEGHLASVEEANGEVTEYLYDADGQRLIGRTPTETTLYLGGHTEVTLPTGATSPTATRYIDLGGGHTAIIADDESVSITMADHHGTGQLAIDTATLELTQRRTLPFGDLRGEQPAAWPGTRGFVGGTTDTTTGLTHLGAREYDPALGRFISLDPVMDLTDPQQIHGYTYANNNPLTYSDPTGLLLGTCAKLGIDCGDGRKGKPSKKKDPPHVGGGGSSTGSGTGRGNNNPVSTPTATYAGTSGEWGEPLIPFFEETEDYFNPFGITKGLGETIASMAGATWECLRTRGVDSCAEAGIEWVSTLKARLVVLTALADKMEDVARRDLALPGKCPTRNSFAPGTQVLMADGTTKPIEDVKIGDEILATDPETGETGPRTVTAELANTGDKNLVTLTVTDEQGNSDTLTSTAEHPYWAPETGEWVDAEDLQPGTQLLTSAGTHAQITAVETQAAWASVYNLTTEGLHTYHVLVGQTPVLVHNSGPCPTFLDGEDWYHSFEVSGQNIEAMATVRASGDTLHLDGLMIFPEGTQGLARAPVGPDSIRQMQRSLAEQARAQGFNTIELTYERHIPRPDGSVYVRPGSMTLDVSRILGD</sequence>
<dbReference type="InterPro" id="IPR036844">
    <property type="entry name" value="Hint_dom_sf"/>
</dbReference>
<dbReference type="NCBIfam" id="TIGR03696">
    <property type="entry name" value="Rhs_assc_core"/>
    <property type="match status" value="1"/>
</dbReference>
<dbReference type="SMART" id="SM00306">
    <property type="entry name" value="HintN"/>
    <property type="match status" value="1"/>
</dbReference>
<feature type="compositionally biased region" description="Gly residues" evidence="2">
    <location>
        <begin position="297"/>
        <end position="310"/>
    </location>
</feature>
<dbReference type="Pfam" id="PF25023">
    <property type="entry name" value="TEN_YD-shell"/>
    <property type="match status" value="1"/>
</dbReference>
<feature type="region of interest" description="Disordered" evidence="2">
    <location>
        <begin position="28"/>
        <end position="47"/>
    </location>
</feature>
<reference evidence="5" key="1">
    <citation type="submission" date="2023-07" db="EMBL/GenBank/DDBJ databases">
        <title>30 novel species of actinomycetes from the DSMZ collection.</title>
        <authorList>
            <person name="Nouioui I."/>
        </authorList>
    </citation>
    <scope>NUCLEOTIDE SEQUENCE [LARGE SCALE GENOMIC DNA]</scope>
    <source>
        <strain evidence="5">DSM 44938</strain>
    </source>
</reference>
<keyword evidence="5" id="KW-1185">Reference proteome</keyword>
<evidence type="ECO:0000313" key="4">
    <source>
        <dbReference type="EMBL" id="MDT0347784.1"/>
    </source>
</evidence>
<dbReference type="InterPro" id="IPR056823">
    <property type="entry name" value="TEN-like_YD-shell"/>
</dbReference>
<dbReference type="CDD" id="cd00081">
    <property type="entry name" value="Hint"/>
    <property type="match status" value="1"/>
</dbReference>
<dbReference type="NCBIfam" id="TIGR01443">
    <property type="entry name" value="intein_Cterm"/>
    <property type="match status" value="1"/>
</dbReference>
<organism evidence="4 5">
    <name type="scientific">Streptomyces litchfieldiae</name>
    <dbReference type="NCBI Taxonomy" id="3075543"/>
    <lineage>
        <taxon>Bacteria</taxon>
        <taxon>Bacillati</taxon>
        <taxon>Actinomycetota</taxon>
        <taxon>Actinomycetes</taxon>
        <taxon>Kitasatosporales</taxon>
        <taxon>Streptomycetaceae</taxon>
        <taxon>Streptomyces</taxon>
    </lineage>
</organism>